<feature type="domain" description="AAA+ ATPase" evidence="3">
    <location>
        <begin position="341"/>
        <end position="473"/>
    </location>
</feature>
<dbReference type="Pfam" id="PF18335">
    <property type="entry name" value="SH3_13"/>
    <property type="match status" value="1"/>
</dbReference>
<evidence type="ECO:0000259" key="3">
    <source>
        <dbReference type="SMART" id="SM00382"/>
    </source>
</evidence>
<dbReference type="Proteomes" id="UP000268829">
    <property type="component" value="Unassembled WGS sequence"/>
</dbReference>
<dbReference type="Gene3D" id="3.40.50.300">
    <property type="entry name" value="P-loop containing nucleotide triphosphate hydrolases"/>
    <property type="match status" value="2"/>
</dbReference>
<dbReference type="InterPro" id="IPR027785">
    <property type="entry name" value="UvrD-like_helicase_C"/>
</dbReference>
<dbReference type="CDD" id="cd17933">
    <property type="entry name" value="DEXSc_RecD-like"/>
    <property type="match status" value="1"/>
</dbReference>
<dbReference type="InterPro" id="IPR003593">
    <property type="entry name" value="AAA+_ATPase"/>
</dbReference>
<dbReference type="InterPro" id="IPR050534">
    <property type="entry name" value="Coronavir_polyprotein_1ab"/>
</dbReference>
<dbReference type="SUPFAM" id="SSF52540">
    <property type="entry name" value="P-loop containing nucleoside triphosphate hydrolases"/>
    <property type="match status" value="2"/>
</dbReference>
<dbReference type="GO" id="GO:0005524">
    <property type="term" value="F:ATP binding"/>
    <property type="evidence" value="ECO:0007669"/>
    <property type="project" value="UniProtKB-KW"/>
</dbReference>
<dbReference type="PANTHER" id="PTHR43788">
    <property type="entry name" value="DNA2/NAM7 HELICASE FAMILY MEMBER"/>
    <property type="match status" value="1"/>
</dbReference>
<dbReference type="SMART" id="SM00382">
    <property type="entry name" value="AAA"/>
    <property type="match status" value="1"/>
</dbReference>
<organism evidence="4 5">
    <name type="scientific">Brevibacillus gelatini</name>
    <dbReference type="NCBI Taxonomy" id="1655277"/>
    <lineage>
        <taxon>Bacteria</taxon>
        <taxon>Bacillati</taxon>
        <taxon>Bacillota</taxon>
        <taxon>Bacilli</taxon>
        <taxon>Bacillales</taxon>
        <taxon>Paenibacillaceae</taxon>
        <taxon>Brevibacillus</taxon>
    </lineage>
</organism>
<keyword evidence="5" id="KW-1185">Reference proteome</keyword>
<accession>A0A3M8B824</accession>
<protein>
    <submittedName>
        <fullName evidence="4">DUF2075 domain-containing protein</fullName>
    </submittedName>
</protein>
<dbReference type="Gene3D" id="1.10.10.2220">
    <property type="match status" value="1"/>
</dbReference>
<dbReference type="Pfam" id="PF14490">
    <property type="entry name" value="HHH_RecD2"/>
    <property type="match status" value="1"/>
</dbReference>
<dbReference type="InterPro" id="IPR041451">
    <property type="entry name" value="RecD2_SH13"/>
</dbReference>
<dbReference type="Pfam" id="PF13538">
    <property type="entry name" value="UvrD_C_2"/>
    <property type="match status" value="1"/>
</dbReference>
<dbReference type="InterPro" id="IPR027417">
    <property type="entry name" value="P-loop_NTPase"/>
</dbReference>
<proteinExistence type="predicted"/>
<dbReference type="OrthoDB" id="9803432at2"/>
<dbReference type="Gene3D" id="2.30.30.940">
    <property type="match status" value="1"/>
</dbReference>
<dbReference type="EMBL" id="RHHS01000013">
    <property type="protein sequence ID" value="RNB59519.1"/>
    <property type="molecule type" value="Genomic_DNA"/>
</dbReference>
<comment type="caution">
    <text evidence="4">The sequence shown here is derived from an EMBL/GenBank/DDBJ whole genome shotgun (WGS) entry which is preliminary data.</text>
</comment>
<dbReference type="AlphaFoldDB" id="A0A3M8B824"/>
<dbReference type="PANTHER" id="PTHR43788:SF6">
    <property type="entry name" value="DNA HELICASE B"/>
    <property type="match status" value="1"/>
</dbReference>
<name>A0A3M8B824_9BACL</name>
<dbReference type="InterPro" id="IPR029493">
    <property type="entry name" value="RecD2-like_HHH"/>
</dbReference>
<keyword evidence="1" id="KW-0547">Nucleotide-binding</keyword>
<evidence type="ECO:0000313" key="4">
    <source>
        <dbReference type="EMBL" id="RNB59519.1"/>
    </source>
</evidence>
<evidence type="ECO:0000256" key="2">
    <source>
        <dbReference type="ARBA" id="ARBA00022840"/>
    </source>
</evidence>
<reference evidence="4 5" key="1">
    <citation type="submission" date="2018-10" db="EMBL/GenBank/DDBJ databases">
        <title>Phylogenomics of Brevibacillus.</title>
        <authorList>
            <person name="Dunlap C."/>
        </authorList>
    </citation>
    <scope>NUCLEOTIDE SEQUENCE [LARGE SCALE GENOMIC DNA]</scope>
    <source>
        <strain evidence="4 5">DSM 100115</strain>
    </source>
</reference>
<dbReference type="Pfam" id="PF13604">
    <property type="entry name" value="AAA_30"/>
    <property type="match status" value="1"/>
</dbReference>
<keyword evidence="2" id="KW-0067">ATP-binding</keyword>
<gene>
    <name evidence="4" type="ORF">EDM57_05095</name>
</gene>
<dbReference type="GO" id="GO:0003678">
    <property type="term" value="F:DNA helicase activity"/>
    <property type="evidence" value="ECO:0007669"/>
    <property type="project" value="UniProtKB-ARBA"/>
</dbReference>
<dbReference type="RefSeq" id="WP_122903686.1">
    <property type="nucleotide sequence ID" value="NZ_RHHS01000013.1"/>
</dbReference>
<evidence type="ECO:0000256" key="1">
    <source>
        <dbReference type="ARBA" id="ARBA00022741"/>
    </source>
</evidence>
<dbReference type="CDD" id="cd18809">
    <property type="entry name" value="SF1_C_RecD"/>
    <property type="match status" value="1"/>
</dbReference>
<evidence type="ECO:0000313" key="5">
    <source>
        <dbReference type="Proteomes" id="UP000268829"/>
    </source>
</evidence>
<sequence length="727" mass="83568">MSNEVEVVEIELVPVREVYYNGTFGVYACETDEWEKVEFNKYNNITINGQMPKLQLNTTYKSKLVKKHSEKYGVTYEVKEIKQDRPQTIQEQHAYIKTMLREDHANAIIAKYPNHDLLKMFENDEIDYSDIPGIGEKTYQKIKYFLLNHLDIQEALVKLSPLGVTFKMLHRLIEFYGDVRILMQKVEENIYSLCDVSGIGFKKVDQYALAKGIEKESEYRIEAGIEYTLQQEENMGHSYLEIEQLINKSNEYLKIDRHHIELFLATLQDKKQDKFYITQDIVALYKNYYYEKRIAEILTQLSQTESKCRVENLEEKIQKIEQEQGFTFTNEQKNVIHTVVNENVVVISGKAGTGKTTVLKGILSVLDQYSYETCALSGKAAMRITESGLSSKTIHRMLGYDQRGKFVYNSSNKLPYDIVILDEAGMVGSYLFYSLVSAIEKGKKFIIVGDTGQLSPIGAGNIFKDIISSGKITVCELTQVQRQAMKSGILSCANKIREGEQINSANNYTKQVYGELNDFHLIPMNSSDFILENLLEICKNYKGDIMDLQVITAMKTRGELSAKNINKHMQEIFNPNNSNSIEMNRGDTIFRVNDKIIHNGNNYEINVFNGQIGTIVDIEVRDKNKYMKIKFDNVKDIVEYEQSDLDKVDLAYAITCHRGQGSGWKNVIIVLDYSSYMLLNRQWVYTALTRGIKYCIMIAENRALTHAIRTNDANKRNTFLKGFLEAL</sequence>